<evidence type="ECO:0000256" key="1">
    <source>
        <dbReference type="ARBA" id="ARBA00022729"/>
    </source>
</evidence>
<dbReference type="Proteomes" id="UP001244207">
    <property type="component" value="Unassembled WGS sequence"/>
</dbReference>
<gene>
    <name evidence="4" type="ORF">BDZ83DRAFT_644745</name>
</gene>
<keyword evidence="5" id="KW-1185">Reference proteome</keyword>
<dbReference type="Pfam" id="PF07250">
    <property type="entry name" value="Glyoxal_oxid_N"/>
    <property type="match status" value="1"/>
</dbReference>
<protein>
    <recommendedName>
        <fullName evidence="3">Apple domain-containing protein</fullName>
    </recommendedName>
</protein>
<organism evidence="4 5">
    <name type="scientific">Glomerella acutata</name>
    <name type="common">Colletotrichum acutatum</name>
    <dbReference type="NCBI Taxonomy" id="27357"/>
    <lineage>
        <taxon>Eukaryota</taxon>
        <taxon>Fungi</taxon>
        <taxon>Dikarya</taxon>
        <taxon>Ascomycota</taxon>
        <taxon>Pezizomycotina</taxon>
        <taxon>Sordariomycetes</taxon>
        <taxon>Hypocreomycetidae</taxon>
        <taxon>Glomerellales</taxon>
        <taxon>Glomerellaceae</taxon>
        <taxon>Colletotrichum</taxon>
        <taxon>Colletotrichum acutatum species complex</taxon>
    </lineage>
</organism>
<dbReference type="Gene3D" id="2.130.10.80">
    <property type="entry name" value="Galactose oxidase/kelch, beta-propeller"/>
    <property type="match status" value="1"/>
</dbReference>
<sequence>MMRPFFRVTACQLTRLANTDTMGRTTLSHLLLISLSLTQASRAQLSSCPSTAENIVTPDGSATYSVCQQTDYRGTTTKFVDTVATLFDCAQACSQDAQCTQAVYDKANFGCHLKAKDGLNWAADTKFTTIKLVSKLTKGVAIQSCPTIATNVTATGSTLATCPNTDYQGDTIRAVGGIASLQACALECGQASDCSRAVFQKLTSQCYIKADPKALQWTYQPGFDSVSKISVLADGVGINSCPSGYANITTQNGASFATCKNADFTVPSVNVVGGVASVAACAESCTMNQNCAYAVYDAQNQVCHIKGTVTAASDWKFNRQFTSLQMIKASTSKATSKIGRWSDVIQFPIIPVAVYVVPAQPSSARLLVFSSWGVRAFSGPTGITQFADYNFLTGAVSQRTVTNTKHDMFCPGISSLASGKIVITGGENAEAVSVYDPATNQFTRAADMVIARGYQTSATLSDGRIFTIGGSFTGPQGDKTGEVYDPAKNKWTLLQGTDPTPLLTTDHEGIWRTDNHAWLYGWRNGSVFQAGPSKAMNWYRTNGAGSVSAAGVRTTAMDQMCGVNVMYDIGKILTAGGSQDYTDSDATKAAHLISITDPGVPATVEKLPDMNFARGFANAVVLPDGKVVVTGGQPRSLVFTDTDGVLVPELWDPKTRAWTPMAPAAVPRNYHSVSILLPDGTVFVGGGGMCPAAQGSDLSWCDRAKDHFDGEVFTPPYLFTATGELAVRPVISSLSQTTVKVGSSITVALESGLNGASFALVRMGSATHSINSDQRRVPLTDVTKSGESKYTLRLPNDSGVLIPGPWYLFALSKEGVPSMARTVFIPA</sequence>
<dbReference type="InterPro" id="IPR014756">
    <property type="entry name" value="Ig_E-set"/>
</dbReference>
<keyword evidence="1 2" id="KW-0732">Signal</keyword>
<comment type="caution">
    <text evidence="4">The sequence shown here is derived from an EMBL/GenBank/DDBJ whole genome shotgun (WGS) entry which is preliminary data.</text>
</comment>
<dbReference type="PROSITE" id="PS50948">
    <property type="entry name" value="PAN"/>
    <property type="match status" value="1"/>
</dbReference>
<feature type="chain" id="PRO_5042081742" description="Apple domain-containing protein" evidence="2">
    <location>
        <begin position="44"/>
        <end position="827"/>
    </location>
</feature>
<dbReference type="SUPFAM" id="SSF50965">
    <property type="entry name" value="Galactose oxidase, central domain"/>
    <property type="match status" value="1"/>
</dbReference>
<dbReference type="EMBL" id="JAHMHS010000273">
    <property type="protein sequence ID" value="KAK1703870.1"/>
    <property type="molecule type" value="Genomic_DNA"/>
</dbReference>
<dbReference type="Pfam" id="PF09118">
    <property type="entry name" value="GO-like_E_set"/>
    <property type="match status" value="1"/>
</dbReference>
<reference evidence="4" key="1">
    <citation type="submission" date="2021-12" db="EMBL/GenBank/DDBJ databases">
        <title>Comparative genomics, transcriptomics and evolutionary studies reveal genomic signatures of adaptation to plant cell wall in hemibiotrophic fungi.</title>
        <authorList>
            <consortium name="DOE Joint Genome Institute"/>
            <person name="Baroncelli R."/>
            <person name="Diaz J.F."/>
            <person name="Benocci T."/>
            <person name="Peng M."/>
            <person name="Battaglia E."/>
            <person name="Haridas S."/>
            <person name="Andreopoulos W."/>
            <person name="Labutti K."/>
            <person name="Pangilinan J."/>
            <person name="Floch G.L."/>
            <person name="Makela M.R."/>
            <person name="Henrissat B."/>
            <person name="Grigoriev I.V."/>
            <person name="Crouch J.A."/>
            <person name="De Vries R.P."/>
            <person name="Sukno S.A."/>
            <person name="Thon M.R."/>
        </authorList>
    </citation>
    <scope>NUCLEOTIDE SEQUENCE</scope>
    <source>
        <strain evidence="4">CBS 112980</strain>
    </source>
</reference>
<dbReference type="InterPro" id="IPR006652">
    <property type="entry name" value="Kelch_1"/>
</dbReference>
<dbReference type="Pfam" id="PF00024">
    <property type="entry name" value="PAN_1"/>
    <property type="match status" value="3"/>
</dbReference>
<feature type="signal peptide" evidence="2">
    <location>
        <begin position="1"/>
        <end position="43"/>
    </location>
</feature>
<dbReference type="RefSeq" id="XP_060357358.1">
    <property type="nucleotide sequence ID" value="XM_060509779.1"/>
</dbReference>
<dbReference type="InterPro" id="IPR011043">
    <property type="entry name" value="Gal_Oxase/kelch_b-propeller"/>
</dbReference>
<dbReference type="Gene3D" id="3.50.4.10">
    <property type="entry name" value="Hepatocyte Growth Factor"/>
    <property type="match status" value="3"/>
</dbReference>
<dbReference type="SUPFAM" id="SSF81296">
    <property type="entry name" value="E set domains"/>
    <property type="match status" value="1"/>
</dbReference>
<dbReference type="GeneID" id="85393678"/>
<accession>A0AAD8U4Z2</accession>
<dbReference type="PANTHER" id="PTHR32208">
    <property type="entry name" value="SECRETED PROTEIN-RELATED"/>
    <property type="match status" value="1"/>
</dbReference>
<dbReference type="InterPro" id="IPR037293">
    <property type="entry name" value="Gal_Oxidase_central_sf"/>
</dbReference>
<dbReference type="CDD" id="cd02851">
    <property type="entry name" value="E_set_GO_C"/>
    <property type="match status" value="1"/>
</dbReference>
<evidence type="ECO:0000256" key="2">
    <source>
        <dbReference type="SAM" id="SignalP"/>
    </source>
</evidence>
<dbReference type="InterPro" id="IPR015202">
    <property type="entry name" value="GO-like_E_set"/>
</dbReference>
<evidence type="ECO:0000313" key="4">
    <source>
        <dbReference type="EMBL" id="KAK1703870.1"/>
    </source>
</evidence>
<evidence type="ECO:0000259" key="3">
    <source>
        <dbReference type="PROSITE" id="PS50948"/>
    </source>
</evidence>
<dbReference type="AlphaFoldDB" id="A0AAD8U4Z2"/>
<dbReference type="InterPro" id="IPR009880">
    <property type="entry name" value="Glyoxal_oxidase_N"/>
</dbReference>
<dbReference type="PANTHER" id="PTHR32208:SF56">
    <property type="entry name" value="GALACTOSE OXIDASE-RELATED"/>
    <property type="match status" value="1"/>
</dbReference>
<evidence type="ECO:0000313" key="5">
    <source>
        <dbReference type="Proteomes" id="UP001244207"/>
    </source>
</evidence>
<dbReference type="InterPro" id="IPR003609">
    <property type="entry name" value="Pan_app"/>
</dbReference>
<dbReference type="Gene3D" id="2.60.40.10">
    <property type="entry name" value="Immunoglobulins"/>
    <property type="match status" value="1"/>
</dbReference>
<dbReference type="SMART" id="SM00612">
    <property type="entry name" value="Kelch"/>
    <property type="match status" value="3"/>
</dbReference>
<name>A0AAD8U4Z2_GLOAC</name>
<dbReference type="InterPro" id="IPR013783">
    <property type="entry name" value="Ig-like_fold"/>
</dbReference>
<feature type="domain" description="Apple" evidence="3">
    <location>
        <begin position="67"/>
        <end position="137"/>
    </location>
</feature>
<proteinExistence type="predicted"/>